<dbReference type="Pfam" id="PF02417">
    <property type="entry name" value="Chromate_transp"/>
    <property type="match status" value="2"/>
</dbReference>
<gene>
    <name evidence="8" type="primary">chrA</name>
    <name evidence="8" type="ORF">QR674_01220</name>
</gene>
<dbReference type="PANTHER" id="PTHR33567">
    <property type="entry name" value="CHROMATE ION TRANSPORTER (EUROFUNG)"/>
    <property type="match status" value="1"/>
</dbReference>
<dbReference type="RefSeq" id="WP_317081278.1">
    <property type="nucleotide sequence ID" value="NZ_JASVDY010000001.1"/>
</dbReference>
<evidence type="ECO:0000256" key="7">
    <source>
        <dbReference type="SAM" id="Phobius"/>
    </source>
</evidence>
<keyword evidence="4 7" id="KW-0812">Transmembrane</keyword>
<evidence type="ECO:0000256" key="6">
    <source>
        <dbReference type="ARBA" id="ARBA00023136"/>
    </source>
</evidence>
<keyword evidence="3" id="KW-1003">Cell membrane</keyword>
<feature type="transmembrane region" description="Helical" evidence="7">
    <location>
        <begin position="150"/>
        <end position="177"/>
    </location>
</feature>
<accession>A0ABU3WC12</accession>
<dbReference type="InterPro" id="IPR003370">
    <property type="entry name" value="Chromate_transpt"/>
</dbReference>
<dbReference type="NCBIfam" id="TIGR00937">
    <property type="entry name" value="2A51"/>
    <property type="match status" value="1"/>
</dbReference>
<feature type="transmembrane region" description="Helical" evidence="7">
    <location>
        <begin position="273"/>
        <end position="292"/>
    </location>
</feature>
<organism evidence="8 9">
    <name type="scientific">Acinetobacter chinensis</name>
    <dbReference type="NCBI Taxonomy" id="2004650"/>
    <lineage>
        <taxon>Bacteria</taxon>
        <taxon>Pseudomonadati</taxon>
        <taxon>Pseudomonadota</taxon>
        <taxon>Gammaproteobacteria</taxon>
        <taxon>Moraxellales</taxon>
        <taxon>Moraxellaceae</taxon>
        <taxon>Acinetobacter</taxon>
    </lineage>
</organism>
<dbReference type="EMBL" id="JASVDY010000001">
    <property type="protein sequence ID" value="MDV2467603.1"/>
    <property type="molecule type" value="Genomic_DNA"/>
</dbReference>
<evidence type="ECO:0000313" key="8">
    <source>
        <dbReference type="EMBL" id="MDV2467603.1"/>
    </source>
</evidence>
<proteinExistence type="inferred from homology"/>
<comment type="subcellular location">
    <subcellularLocation>
        <location evidence="1">Cell membrane</location>
        <topology evidence="1">Multi-pass membrane protein</topology>
    </subcellularLocation>
</comment>
<feature type="transmembrane region" description="Helical" evidence="7">
    <location>
        <begin position="387"/>
        <end position="404"/>
    </location>
</feature>
<sequence>MNPTLSYFKIFKIFLKTGCIAFGGPASHLVLFHFIFVQKEKYLSAEEYAQLVALCQVIPGPTSSQVGMAIGYHFKGYLGAFYAWLGFSLPSVVLMICIALLGQQYSALIGSQGFHIIQLIVLAVIGWAFWQMLRSLCSRLWQYILVGLSVLFLSFAPVSTGQISLIMISGLIGILLYNPHKNSDSDTYAENPADKTVHRPVFNKKNMECSALWLLMFTVPFLLAPWLHNPESRGLYHLYEAASLVFGGGHVVLPFLYQDFVQSGLIQAQQFDLGYAFAQLMPGPLFSFSAYLGASVPLGSTPLAGALLAVTAIFLPSFFLLFATLPHWQWFMAQHHIQAALMGINAAVCGLLLAMIAEMSRQQIHQISDLFFVLLVMIVLRSKAPVWLILPGSFFIYLWLINFLQT</sequence>
<feature type="transmembrane region" description="Helical" evidence="7">
    <location>
        <begin position="304"/>
        <end position="325"/>
    </location>
</feature>
<feature type="transmembrane region" description="Helical" evidence="7">
    <location>
        <begin position="239"/>
        <end position="261"/>
    </location>
</feature>
<evidence type="ECO:0000256" key="2">
    <source>
        <dbReference type="ARBA" id="ARBA00005262"/>
    </source>
</evidence>
<dbReference type="PIRSF" id="PIRSF004810">
    <property type="entry name" value="ChrA"/>
    <property type="match status" value="1"/>
</dbReference>
<dbReference type="InterPro" id="IPR014047">
    <property type="entry name" value="Chr_Tranpt_l_chain"/>
</dbReference>
<keyword evidence="6 7" id="KW-0472">Membrane</keyword>
<feature type="transmembrane region" description="Helical" evidence="7">
    <location>
        <begin position="113"/>
        <end position="130"/>
    </location>
</feature>
<dbReference type="Proteomes" id="UP001278188">
    <property type="component" value="Unassembled WGS sequence"/>
</dbReference>
<comment type="caution">
    <text evidence="8">The sequence shown here is derived from an EMBL/GenBank/DDBJ whole genome shotgun (WGS) entry which is preliminary data.</text>
</comment>
<evidence type="ECO:0000256" key="3">
    <source>
        <dbReference type="ARBA" id="ARBA00022475"/>
    </source>
</evidence>
<feature type="transmembrane region" description="Helical" evidence="7">
    <location>
        <begin position="209"/>
        <end position="227"/>
    </location>
</feature>
<name>A0ABU3WC12_9GAMM</name>
<evidence type="ECO:0000256" key="4">
    <source>
        <dbReference type="ARBA" id="ARBA00022692"/>
    </source>
</evidence>
<evidence type="ECO:0000256" key="1">
    <source>
        <dbReference type="ARBA" id="ARBA00004651"/>
    </source>
</evidence>
<keyword evidence="5 7" id="KW-1133">Transmembrane helix</keyword>
<evidence type="ECO:0000313" key="9">
    <source>
        <dbReference type="Proteomes" id="UP001278188"/>
    </source>
</evidence>
<keyword evidence="9" id="KW-1185">Reference proteome</keyword>
<protein>
    <submittedName>
        <fullName evidence="8">Chromate efflux transporter</fullName>
    </submittedName>
</protein>
<reference evidence="8 9" key="1">
    <citation type="submission" date="2023-06" db="EMBL/GenBank/DDBJ databases">
        <title>Genomic Analysis of Acinetobacter Strains Recovered from South Australian Aquatic Samples provides Insights into the Circulation of Antibiotic Resistance determinants in the Environment.</title>
        <authorList>
            <person name="Tobin L."/>
            <person name="Jarocki V.M."/>
            <person name="Kenyon J."/>
            <person name="Drigo B."/>
            <person name="Donner E."/>
            <person name="Djordjevic S.P."/>
            <person name="Hamidian M."/>
        </authorList>
    </citation>
    <scope>NUCLEOTIDE SEQUENCE [LARGE SCALE GENOMIC DNA]</scope>
    <source>
        <strain evidence="8 9">SAAc652</strain>
    </source>
</reference>
<dbReference type="PANTHER" id="PTHR33567:SF3">
    <property type="entry name" value="CHROMATE ION TRANSPORTER (EUROFUNG)"/>
    <property type="match status" value="1"/>
</dbReference>
<feature type="transmembrane region" description="Helical" evidence="7">
    <location>
        <begin position="337"/>
        <end position="357"/>
    </location>
</feature>
<comment type="similarity">
    <text evidence="2">Belongs to the chromate ion transporter (CHR) (TC 2.A.51) family.</text>
</comment>
<feature type="transmembrane region" description="Helical" evidence="7">
    <location>
        <begin position="13"/>
        <end position="36"/>
    </location>
</feature>
<evidence type="ECO:0000256" key="5">
    <source>
        <dbReference type="ARBA" id="ARBA00022989"/>
    </source>
</evidence>
<feature type="transmembrane region" description="Helical" evidence="7">
    <location>
        <begin position="81"/>
        <end position="101"/>
    </location>
</feature>